<keyword evidence="1" id="KW-0472">Membrane</keyword>
<keyword evidence="1" id="KW-0812">Transmembrane</keyword>
<evidence type="ECO:0000256" key="1">
    <source>
        <dbReference type="SAM" id="Phobius"/>
    </source>
</evidence>
<name>A0A7Y2H3D3_UNCEI</name>
<keyword evidence="1" id="KW-1133">Transmembrane helix</keyword>
<sequence length="181" mass="20910">MNWKRLNRNVHYWISIGIALPLLIIIGSGIFLQLKKESSWIQPTTQDGSTQVPTLSYDRLLAVTKTIPECEVSSWEDIDRLDVRPSQGVIKVRCKNRWEAQIDAASGEVLQVSYRRSDLIESIHDGSFFHDRVKLWIFLPASVLLFLMWITGIVLFLIPFQVKRNAKQKRALYTAQKRAQD</sequence>
<protein>
    <submittedName>
        <fullName evidence="2">PepSY domain-containing protein</fullName>
    </submittedName>
</protein>
<evidence type="ECO:0000313" key="3">
    <source>
        <dbReference type="Proteomes" id="UP000547674"/>
    </source>
</evidence>
<feature type="transmembrane region" description="Helical" evidence="1">
    <location>
        <begin position="135"/>
        <end position="160"/>
    </location>
</feature>
<feature type="transmembrane region" description="Helical" evidence="1">
    <location>
        <begin position="12"/>
        <end position="34"/>
    </location>
</feature>
<dbReference type="Pfam" id="PF03929">
    <property type="entry name" value="PepSY_TM"/>
    <property type="match status" value="1"/>
</dbReference>
<dbReference type="InterPro" id="IPR005625">
    <property type="entry name" value="PepSY-ass_TM"/>
</dbReference>
<accession>A0A7Y2H3D3</accession>
<evidence type="ECO:0000313" key="2">
    <source>
        <dbReference type="EMBL" id="NNF07613.1"/>
    </source>
</evidence>
<gene>
    <name evidence="2" type="ORF">HKN21_12695</name>
</gene>
<dbReference type="AlphaFoldDB" id="A0A7Y2H3D3"/>
<comment type="caution">
    <text evidence="2">The sequence shown here is derived from an EMBL/GenBank/DDBJ whole genome shotgun (WGS) entry which is preliminary data.</text>
</comment>
<dbReference type="Proteomes" id="UP000547674">
    <property type="component" value="Unassembled WGS sequence"/>
</dbReference>
<reference evidence="2 3" key="1">
    <citation type="submission" date="2020-03" db="EMBL/GenBank/DDBJ databases">
        <title>Metabolic flexibility allows generalist bacteria to become dominant in a frequently disturbed ecosystem.</title>
        <authorList>
            <person name="Chen Y.-J."/>
            <person name="Leung P.M."/>
            <person name="Bay S.K."/>
            <person name="Hugenholtz P."/>
            <person name="Kessler A.J."/>
            <person name="Shelley G."/>
            <person name="Waite D.W."/>
            <person name="Cook P.L."/>
            <person name="Greening C."/>
        </authorList>
    </citation>
    <scope>NUCLEOTIDE SEQUENCE [LARGE SCALE GENOMIC DNA]</scope>
    <source>
        <strain evidence="2">SS_bin_28</strain>
    </source>
</reference>
<dbReference type="EMBL" id="JABDJR010000508">
    <property type="protein sequence ID" value="NNF07613.1"/>
    <property type="molecule type" value="Genomic_DNA"/>
</dbReference>
<organism evidence="2 3">
    <name type="scientific">Eiseniibacteriota bacterium</name>
    <dbReference type="NCBI Taxonomy" id="2212470"/>
    <lineage>
        <taxon>Bacteria</taxon>
        <taxon>Candidatus Eiseniibacteriota</taxon>
    </lineage>
</organism>
<proteinExistence type="predicted"/>